<accession>A0AAU7VWS6</accession>
<dbReference type="RefSeq" id="WP_350351897.1">
    <property type="nucleotide sequence ID" value="NZ_CP158357.1"/>
</dbReference>
<protein>
    <submittedName>
        <fullName evidence="1">Uncharacterized protein</fullName>
    </submittedName>
</protein>
<gene>
    <name evidence="1" type="ORF">ABS642_00860</name>
</gene>
<name>A0AAU7VWS6_9MICO</name>
<dbReference type="AlphaFoldDB" id="A0AAU7VWS6"/>
<proteinExistence type="predicted"/>
<reference evidence="1" key="1">
    <citation type="submission" date="2024-06" db="EMBL/GenBank/DDBJ databases">
        <title>Draft genome sequence of Microbacterium sp. strain A8/3-1, isolated from Oxytropis tragacanthoides Fisch. ex DC. Root nodules in the Altai region of Russia.</title>
        <authorList>
            <person name="Sazanova A."/>
            <person name="Guro P."/>
            <person name="Kuznetsova I."/>
            <person name="Belimov A."/>
            <person name="Safronova V."/>
        </authorList>
    </citation>
    <scope>NUCLEOTIDE SEQUENCE</scope>
    <source>
        <strain evidence="1">A8/3-1</strain>
    </source>
</reference>
<sequence length="99" mass="11414">MSEDRMQVLIGGEWVDVANVTPDGEIEQTRPLIEGMTLGQGWADEAVIPPAPRSWDLSIAPEDAAHLYAMFDEIDRRERAERARRRLWLRRPFRSAVIR</sequence>
<organism evidence="1">
    <name type="scientific">Microbacterium sp. A8/3-1</name>
    <dbReference type="NCBI Taxonomy" id="3160749"/>
    <lineage>
        <taxon>Bacteria</taxon>
        <taxon>Bacillati</taxon>
        <taxon>Actinomycetota</taxon>
        <taxon>Actinomycetes</taxon>
        <taxon>Micrococcales</taxon>
        <taxon>Microbacteriaceae</taxon>
        <taxon>Microbacterium</taxon>
    </lineage>
</organism>
<dbReference type="EMBL" id="CP158357">
    <property type="protein sequence ID" value="XBX78671.1"/>
    <property type="molecule type" value="Genomic_DNA"/>
</dbReference>
<evidence type="ECO:0000313" key="1">
    <source>
        <dbReference type="EMBL" id="XBX78671.1"/>
    </source>
</evidence>